<evidence type="ECO:0000256" key="1">
    <source>
        <dbReference type="SAM" id="MobiDB-lite"/>
    </source>
</evidence>
<dbReference type="EMBL" id="JAFIDA010000001">
    <property type="protein sequence ID" value="MBP1325023.1"/>
    <property type="molecule type" value="Genomic_DNA"/>
</dbReference>
<comment type="caution">
    <text evidence="3">The sequence shown here is derived from an EMBL/GenBank/DDBJ whole genome shotgun (WGS) entry which is preliminary data.</text>
</comment>
<evidence type="ECO:0000313" key="4">
    <source>
        <dbReference type="Proteomes" id="UP000675163"/>
    </source>
</evidence>
<name>A0A940T2P6_9MICO</name>
<gene>
    <name evidence="3" type="ORF">JOF28_000255</name>
</gene>
<dbReference type="RefSeq" id="WP_209704116.1">
    <property type="nucleotide sequence ID" value="NZ_JAFIDA010000001.1"/>
</dbReference>
<dbReference type="Proteomes" id="UP000675163">
    <property type="component" value="Unassembled WGS sequence"/>
</dbReference>
<protein>
    <submittedName>
        <fullName evidence="3">Uncharacterized protein</fullName>
    </submittedName>
</protein>
<organism evidence="3 4">
    <name type="scientific">Leucobacter exalbidus</name>
    <dbReference type="NCBI Taxonomy" id="662960"/>
    <lineage>
        <taxon>Bacteria</taxon>
        <taxon>Bacillati</taxon>
        <taxon>Actinomycetota</taxon>
        <taxon>Actinomycetes</taxon>
        <taxon>Micrococcales</taxon>
        <taxon>Microbacteriaceae</taxon>
        <taxon>Leucobacter</taxon>
    </lineage>
</organism>
<keyword evidence="2" id="KW-1133">Transmembrane helix</keyword>
<evidence type="ECO:0000313" key="3">
    <source>
        <dbReference type="EMBL" id="MBP1325023.1"/>
    </source>
</evidence>
<sequence>MTYVPAVRLTGELHPNPGYPLTVDTVTAHLRSRRLLAAVGQYDLSALARAAGVTEADRSVIIALAATEDERVFVLENGKAQQGLSVAELCAELAAATRANVEISGEYVDANETEIEDTFERGDGADESHSGDRADDDAHGDSGPIVVELPDADDPAPVLIFRGKADLLPMLAKDAESPLETITHGDWTIVGFEDAAADPGRHGWTRSETPVIELSAIGEDRYLTILTSRGALIQGCTLTWQTPTTPVLGDEETFEAITGDHPGLAAVLASLANPHLDPESEMTRLLSDPAFAHIDAHQLATALQLPPDEHWFTRVLTVLELPALAAAVFEAGGFATDGEDSARVTRVEPGGFWASMRAVLQVHDTASPSEIERKGIFGRIYAATVRQPARMLFSIVPELALGSAALAWVATSDHRPWWLIAVGFAGGLAILDAVVDIALMIRRITRQRRGISPRN</sequence>
<keyword evidence="2" id="KW-0472">Membrane</keyword>
<accession>A0A940T2P6</accession>
<reference evidence="3" key="1">
    <citation type="submission" date="2021-02" db="EMBL/GenBank/DDBJ databases">
        <title>Sequencing the genomes of 1000 actinobacteria strains.</title>
        <authorList>
            <person name="Klenk H.-P."/>
        </authorList>
    </citation>
    <scope>NUCLEOTIDE SEQUENCE</scope>
    <source>
        <strain evidence="3">DSM 22850</strain>
    </source>
</reference>
<feature type="compositionally biased region" description="Basic and acidic residues" evidence="1">
    <location>
        <begin position="119"/>
        <end position="140"/>
    </location>
</feature>
<feature type="transmembrane region" description="Helical" evidence="2">
    <location>
        <begin position="417"/>
        <end position="439"/>
    </location>
</feature>
<proteinExistence type="predicted"/>
<feature type="region of interest" description="Disordered" evidence="1">
    <location>
        <begin position="119"/>
        <end position="143"/>
    </location>
</feature>
<evidence type="ECO:0000256" key="2">
    <source>
        <dbReference type="SAM" id="Phobius"/>
    </source>
</evidence>
<dbReference type="AlphaFoldDB" id="A0A940T2P6"/>
<keyword evidence="2" id="KW-0812">Transmembrane</keyword>
<keyword evidence="4" id="KW-1185">Reference proteome</keyword>